<reference evidence="5 6" key="1">
    <citation type="submission" date="2016-06" db="EMBL/GenBank/DDBJ databases">
        <authorList>
            <person name="Kjaerup R.B."/>
            <person name="Dalgaard T.S."/>
            <person name="Juul-Madsen H.R."/>
        </authorList>
    </citation>
    <scope>NUCLEOTIDE SEQUENCE [LARGE SCALE GENOMIC DNA]</scope>
    <source>
        <strain evidence="5 6">852002-51834_SCH5396731</strain>
    </source>
</reference>
<feature type="domain" description="PPE family C-terminal" evidence="4">
    <location>
        <begin position="313"/>
        <end position="395"/>
    </location>
</feature>
<dbReference type="InterPro" id="IPR038332">
    <property type="entry name" value="PPE_sf"/>
</dbReference>
<feature type="domain" description="PPE" evidence="3">
    <location>
        <begin position="2"/>
        <end position="165"/>
    </location>
</feature>
<evidence type="ECO:0000259" key="3">
    <source>
        <dbReference type="Pfam" id="PF00823"/>
    </source>
</evidence>
<proteinExistence type="inferred from homology"/>
<dbReference type="AlphaFoldDB" id="A0A1A0W0L6"/>
<name>A0A1A0W0L6_9MYCO</name>
<organism evidence="5 6">
    <name type="scientific">Mycobacterium colombiense</name>
    <dbReference type="NCBI Taxonomy" id="339268"/>
    <lineage>
        <taxon>Bacteria</taxon>
        <taxon>Bacillati</taxon>
        <taxon>Actinomycetota</taxon>
        <taxon>Actinomycetes</taxon>
        <taxon>Mycobacteriales</taxon>
        <taxon>Mycobacteriaceae</taxon>
        <taxon>Mycobacterium</taxon>
        <taxon>Mycobacterium avium complex (MAC)</taxon>
    </lineage>
</organism>
<comment type="similarity">
    <text evidence="1">Belongs to the mycobacterial PPE family.</text>
</comment>
<dbReference type="Proteomes" id="UP000091914">
    <property type="component" value="Unassembled WGS sequence"/>
</dbReference>
<dbReference type="EMBL" id="LZSX01000003">
    <property type="protein sequence ID" value="OBB89105.1"/>
    <property type="molecule type" value="Genomic_DNA"/>
</dbReference>
<dbReference type="SUPFAM" id="SSF140459">
    <property type="entry name" value="PE/PPE dimer-like"/>
    <property type="match status" value="1"/>
</dbReference>
<dbReference type="OrthoDB" id="4753184at2"/>
<dbReference type="InterPro" id="IPR000030">
    <property type="entry name" value="PPE_dom"/>
</dbReference>
<dbReference type="Pfam" id="PF00823">
    <property type="entry name" value="PPE"/>
    <property type="match status" value="1"/>
</dbReference>
<evidence type="ECO:0000313" key="6">
    <source>
        <dbReference type="Proteomes" id="UP000091914"/>
    </source>
</evidence>
<evidence type="ECO:0000256" key="2">
    <source>
        <dbReference type="SAM" id="MobiDB-lite"/>
    </source>
</evidence>
<dbReference type="PANTHER" id="PTHR46766:SF1">
    <property type="entry name" value="GLUTAMINE-RICH PROTEIN 2"/>
    <property type="match status" value="1"/>
</dbReference>
<evidence type="ECO:0008006" key="7">
    <source>
        <dbReference type="Google" id="ProtNLM"/>
    </source>
</evidence>
<dbReference type="FunFam" id="1.20.1260.20:FF:000001">
    <property type="entry name" value="PPE family protein PPE41"/>
    <property type="match status" value="1"/>
</dbReference>
<evidence type="ECO:0000256" key="1">
    <source>
        <dbReference type="ARBA" id="ARBA00010652"/>
    </source>
</evidence>
<dbReference type="Pfam" id="PF12484">
    <property type="entry name" value="PPE-SVP"/>
    <property type="match status" value="1"/>
</dbReference>
<dbReference type="Gene3D" id="1.20.1260.20">
    <property type="entry name" value="PPE superfamily"/>
    <property type="match status" value="1"/>
</dbReference>
<protein>
    <recommendedName>
        <fullName evidence="7">PPE family protein</fullName>
    </recommendedName>
</protein>
<dbReference type="PANTHER" id="PTHR46766">
    <property type="entry name" value="GLUTAMINE-RICH PROTEIN 2"/>
    <property type="match status" value="1"/>
</dbReference>
<dbReference type="InterPro" id="IPR022171">
    <property type="entry name" value="PPE_C"/>
</dbReference>
<comment type="caution">
    <text evidence="5">The sequence shown here is derived from an EMBL/GenBank/DDBJ whole genome shotgun (WGS) entry which is preliminary data.</text>
</comment>
<dbReference type="RefSeq" id="WP_064877116.1">
    <property type="nucleotide sequence ID" value="NZ_LZSX01000003.1"/>
</dbReference>
<gene>
    <name evidence="5" type="ORF">A5760_22930</name>
</gene>
<evidence type="ECO:0000259" key="4">
    <source>
        <dbReference type="Pfam" id="PF12484"/>
    </source>
</evidence>
<dbReference type="GO" id="GO:0052572">
    <property type="term" value="P:response to host immune response"/>
    <property type="evidence" value="ECO:0007669"/>
    <property type="project" value="TreeGrafter"/>
</dbReference>
<evidence type="ECO:0000313" key="5">
    <source>
        <dbReference type="EMBL" id="OBB89105.1"/>
    </source>
</evidence>
<sequence length="460" mass="45409">MDFAALPPEVNSARMYAGAGVGSMVAATAAWDALAAELSSAAASYRAVLSELTSGSWVGPSSGAMVAAVAPYVAWMNTTAAQAQQAAGQLTSAVAAYEAAFAATVPPAQIEVNRALLASLVATNVLGQNTPAIATTEAQYAEMWAQDAAAMYGYAGASAAATRLTAFTSPPQITNPSGKAMQAASVNQAAASSAGPSTQSALSVVPNTLQNLSSTPFATSSNLDPALGSLFDPPAGSPTGLNELTQNIGNWALVISGPLFTASGITPLLGGLYGLALPTAAAVAGDVSPADAGLGTLVSSPGGTGVPANAGVSASLAGSSAVGGLSVPQSWAEGPAVRLAASASPLPAAGLGGVPPAEAASPGFFGGLPPVGSVVNAPRGEQSRTRSGSGQRVVPAMPGEQGADEGVATRPAPAPQKSRKHVASALSERERDELEKLRKEIAEVATERDAAARLIKEAML</sequence>
<feature type="region of interest" description="Disordered" evidence="2">
    <location>
        <begin position="372"/>
        <end position="431"/>
    </location>
</feature>
<accession>A0A1A0W0L6</accession>